<sequence length="60" mass="6923">PRQPLEQLFPSADKNALDLMFRMLRLNPLRRITALEALQHPYLRSNDEKQTSGQISSKMG</sequence>
<evidence type="ECO:0000313" key="3">
    <source>
        <dbReference type="Proteomes" id="UP000243686"/>
    </source>
</evidence>
<evidence type="ECO:0000313" key="2">
    <source>
        <dbReference type="EMBL" id="OON15890.1"/>
    </source>
</evidence>
<proteinExistence type="predicted"/>
<dbReference type="EMBL" id="KV900219">
    <property type="protein sequence ID" value="OON15890.1"/>
    <property type="molecule type" value="Genomic_DNA"/>
</dbReference>
<evidence type="ECO:0000256" key="1">
    <source>
        <dbReference type="SAM" id="MobiDB-lite"/>
    </source>
</evidence>
<reference evidence="2 3" key="1">
    <citation type="submission" date="2015-03" db="EMBL/GenBank/DDBJ databases">
        <title>Draft genome of the nematode, Opisthorchis viverrini.</title>
        <authorList>
            <person name="Mitreva M."/>
        </authorList>
    </citation>
    <scope>NUCLEOTIDE SEQUENCE [LARGE SCALE GENOMIC DNA]</scope>
    <source>
        <strain evidence="2">Khon Kaen</strain>
    </source>
</reference>
<evidence type="ECO:0008006" key="4">
    <source>
        <dbReference type="Google" id="ProtNLM"/>
    </source>
</evidence>
<dbReference type="SUPFAM" id="SSF56112">
    <property type="entry name" value="Protein kinase-like (PK-like)"/>
    <property type="match status" value="1"/>
</dbReference>
<feature type="non-terminal residue" evidence="2">
    <location>
        <position position="1"/>
    </location>
</feature>
<dbReference type="AlphaFoldDB" id="A0A1S8WN25"/>
<feature type="compositionally biased region" description="Polar residues" evidence="1">
    <location>
        <begin position="51"/>
        <end position="60"/>
    </location>
</feature>
<protein>
    <recommendedName>
        <fullName evidence="4">Protein kinase domain-containing protein</fullName>
    </recommendedName>
</protein>
<name>A0A1S8WN25_OPIVI</name>
<dbReference type="Proteomes" id="UP000243686">
    <property type="component" value="Unassembled WGS sequence"/>
</dbReference>
<dbReference type="Gene3D" id="1.10.510.10">
    <property type="entry name" value="Transferase(Phosphotransferase) domain 1"/>
    <property type="match status" value="1"/>
</dbReference>
<keyword evidence="3" id="KW-1185">Reference proteome</keyword>
<gene>
    <name evidence="2" type="ORF">X801_08302</name>
</gene>
<feature type="region of interest" description="Disordered" evidence="1">
    <location>
        <begin position="40"/>
        <end position="60"/>
    </location>
</feature>
<organism evidence="2 3">
    <name type="scientific">Opisthorchis viverrini</name>
    <name type="common">Southeast Asian liver fluke</name>
    <dbReference type="NCBI Taxonomy" id="6198"/>
    <lineage>
        <taxon>Eukaryota</taxon>
        <taxon>Metazoa</taxon>
        <taxon>Spiralia</taxon>
        <taxon>Lophotrochozoa</taxon>
        <taxon>Platyhelminthes</taxon>
        <taxon>Trematoda</taxon>
        <taxon>Digenea</taxon>
        <taxon>Opisthorchiida</taxon>
        <taxon>Opisthorchiata</taxon>
        <taxon>Opisthorchiidae</taxon>
        <taxon>Opisthorchis</taxon>
    </lineage>
</organism>
<dbReference type="InterPro" id="IPR011009">
    <property type="entry name" value="Kinase-like_dom_sf"/>
</dbReference>
<accession>A0A1S8WN25</accession>